<accession>A0A4C1WTU2</accession>
<dbReference type="EMBL" id="BGZK01000628">
    <property type="protein sequence ID" value="GBP53557.1"/>
    <property type="molecule type" value="Genomic_DNA"/>
</dbReference>
<gene>
    <name evidence="2" type="ORF">EVAR_41965_1</name>
</gene>
<evidence type="ECO:0000256" key="1">
    <source>
        <dbReference type="SAM" id="MobiDB-lite"/>
    </source>
</evidence>
<reference evidence="2 3" key="1">
    <citation type="journal article" date="2019" name="Commun. Biol.">
        <title>The bagworm genome reveals a unique fibroin gene that provides high tensile strength.</title>
        <authorList>
            <person name="Kono N."/>
            <person name="Nakamura H."/>
            <person name="Ohtoshi R."/>
            <person name="Tomita M."/>
            <person name="Numata K."/>
            <person name="Arakawa K."/>
        </authorList>
    </citation>
    <scope>NUCLEOTIDE SEQUENCE [LARGE SCALE GENOMIC DNA]</scope>
</reference>
<evidence type="ECO:0000313" key="3">
    <source>
        <dbReference type="Proteomes" id="UP000299102"/>
    </source>
</evidence>
<comment type="caution">
    <text evidence="2">The sequence shown here is derived from an EMBL/GenBank/DDBJ whole genome shotgun (WGS) entry which is preliminary data.</text>
</comment>
<keyword evidence="3" id="KW-1185">Reference proteome</keyword>
<dbReference type="AlphaFoldDB" id="A0A4C1WTU2"/>
<name>A0A4C1WTU2_EUMVA</name>
<feature type="compositionally biased region" description="Pro residues" evidence="1">
    <location>
        <begin position="66"/>
        <end position="76"/>
    </location>
</feature>
<dbReference type="Proteomes" id="UP000299102">
    <property type="component" value="Unassembled WGS sequence"/>
</dbReference>
<organism evidence="2 3">
    <name type="scientific">Eumeta variegata</name>
    <name type="common">Bagworm moth</name>
    <name type="synonym">Eumeta japonica</name>
    <dbReference type="NCBI Taxonomy" id="151549"/>
    <lineage>
        <taxon>Eukaryota</taxon>
        <taxon>Metazoa</taxon>
        <taxon>Ecdysozoa</taxon>
        <taxon>Arthropoda</taxon>
        <taxon>Hexapoda</taxon>
        <taxon>Insecta</taxon>
        <taxon>Pterygota</taxon>
        <taxon>Neoptera</taxon>
        <taxon>Endopterygota</taxon>
        <taxon>Lepidoptera</taxon>
        <taxon>Glossata</taxon>
        <taxon>Ditrysia</taxon>
        <taxon>Tineoidea</taxon>
        <taxon>Psychidae</taxon>
        <taxon>Oiketicinae</taxon>
        <taxon>Eumeta</taxon>
    </lineage>
</organism>
<sequence length="97" mass="10808">MHDEEIGRHLEESGGSLSLCLTQSFFNIYTRNRCDENNDALKFQQFFVGAEIDCHFFKNPSQKIISPPPRPDPPLAAPAACGRGEMSPCRGSPEIQI</sequence>
<protein>
    <submittedName>
        <fullName evidence="2">Uncharacterized protein</fullName>
    </submittedName>
</protein>
<proteinExistence type="predicted"/>
<evidence type="ECO:0000313" key="2">
    <source>
        <dbReference type="EMBL" id="GBP53557.1"/>
    </source>
</evidence>
<feature type="region of interest" description="Disordered" evidence="1">
    <location>
        <begin position="63"/>
        <end position="97"/>
    </location>
</feature>